<dbReference type="Pfam" id="PF13561">
    <property type="entry name" value="adh_short_C2"/>
    <property type="match status" value="1"/>
</dbReference>
<sequence>MSQRLQDKVAIITGASRGVGAANAQLLAKHGAKVVLTDISAEGEKVAADINQTCGLDTAIFVKQDVSDEQGWTDLIAQVEQKYGRLDILVNNAAILKHASITDEDYSGWQKIMKINTDSVFLGTHAALPLLEKGNGGSIINMSSSSAIMGMPHFVAYSASKAAVRGLTQSVAVYCSQKQNKVRCNTIHPDAIATPMSMEVGMDLAQKGKNVADRTRVMNFICTPDAVANTVLFLASDESSHINGAAIPVDNAATITPPYLPNS</sequence>
<evidence type="ECO:0000256" key="2">
    <source>
        <dbReference type="ARBA" id="ARBA00023002"/>
    </source>
</evidence>
<organism evidence="3 4">
    <name type="scientific">Cognaticolwellia beringensis</name>
    <dbReference type="NCBI Taxonomy" id="1967665"/>
    <lineage>
        <taxon>Bacteria</taxon>
        <taxon>Pseudomonadati</taxon>
        <taxon>Pseudomonadota</taxon>
        <taxon>Gammaproteobacteria</taxon>
        <taxon>Alteromonadales</taxon>
        <taxon>Colwelliaceae</taxon>
        <taxon>Cognaticolwellia</taxon>
    </lineage>
</organism>
<dbReference type="PROSITE" id="PS00061">
    <property type="entry name" value="ADH_SHORT"/>
    <property type="match status" value="1"/>
</dbReference>
<reference evidence="3 4" key="1">
    <citation type="submission" date="2017-08" db="EMBL/GenBank/DDBJ databases">
        <title>Complete genome of Colwellia sp. NB097-1, a psychrophile bacterium ioslated from Bering Sea.</title>
        <authorList>
            <person name="Chen X."/>
        </authorList>
    </citation>
    <scope>NUCLEOTIDE SEQUENCE [LARGE SCALE GENOMIC DNA]</scope>
    <source>
        <strain evidence="3 4">NB097-1</strain>
    </source>
</reference>
<evidence type="ECO:0000313" key="3">
    <source>
        <dbReference type="EMBL" id="ASP48280.1"/>
    </source>
</evidence>
<dbReference type="InterPro" id="IPR002347">
    <property type="entry name" value="SDR_fam"/>
</dbReference>
<dbReference type="GO" id="GO:0016491">
    <property type="term" value="F:oxidoreductase activity"/>
    <property type="evidence" value="ECO:0007669"/>
    <property type="project" value="UniProtKB-KW"/>
</dbReference>
<dbReference type="OrthoDB" id="9806974at2"/>
<gene>
    <name evidence="3" type="ORF">B5D82_11215</name>
</gene>
<dbReference type="EMBL" id="CP020465">
    <property type="protein sequence ID" value="ASP48280.1"/>
    <property type="molecule type" value="Genomic_DNA"/>
</dbReference>
<dbReference type="KEGG" id="cber:B5D82_11215"/>
<dbReference type="PRINTS" id="PR00080">
    <property type="entry name" value="SDRFAMILY"/>
</dbReference>
<dbReference type="Gene3D" id="3.40.50.720">
    <property type="entry name" value="NAD(P)-binding Rossmann-like Domain"/>
    <property type="match status" value="1"/>
</dbReference>
<proteinExistence type="inferred from homology"/>
<name>A0A222G901_9GAMM</name>
<dbReference type="InterPro" id="IPR020904">
    <property type="entry name" value="Sc_DH/Rdtase_CS"/>
</dbReference>
<dbReference type="PANTHER" id="PTHR24321:SF15">
    <property type="entry name" value="OXIDOREDUCTASE UCPA"/>
    <property type="match status" value="1"/>
</dbReference>
<dbReference type="AlphaFoldDB" id="A0A222G901"/>
<comment type="similarity">
    <text evidence="1">Belongs to the short-chain dehydrogenases/reductases (SDR) family.</text>
</comment>
<dbReference type="Proteomes" id="UP000202259">
    <property type="component" value="Chromosome"/>
</dbReference>
<dbReference type="SUPFAM" id="SSF51735">
    <property type="entry name" value="NAD(P)-binding Rossmann-fold domains"/>
    <property type="match status" value="1"/>
</dbReference>
<dbReference type="FunFam" id="3.40.50.720:FF:000084">
    <property type="entry name" value="Short-chain dehydrogenase reductase"/>
    <property type="match status" value="1"/>
</dbReference>
<dbReference type="InterPro" id="IPR036291">
    <property type="entry name" value="NAD(P)-bd_dom_sf"/>
</dbReference>
<evidence type="ECO:0000313" key="4">
    <source>
        <dbReference type="Proteomes" id="UP000202259"/>
    </source>
</evidence>
<dbReference type="PRINTS" id="PR00081">
    <property type="entry name" value="GDHRDH"/>
</dbReference>
<protein>
    <submittedName>
        <fullName evidence="3">Short-chain dehydrogenase</fullName>
    </submittedName>
</protein>
<accession>A0A222G901</accession>
<keyword evidence="2" id="KW-0560">Oxidoreductase</keyword>
<evidence type="ECO:0000256" key="1">
    <source>
        <dbReference type="ARBA" id="ARBA00006484"/>
    </source>
</evidence>
<dbReference type="RefSeq" id="WP_081151592.1">
    <property type="nucleotide sequence ID" value="NZ_CP020465.1"/>
</dbReference>
<dbReference type="PANTHER" id="PTHR24321">
    <property type="entry name" value="DEHYDROGENASES, SHORT CHAIN"/>
    <property type="match status" value="1"/>
</dbReference>
<keyword evidence="4" id="KW-1185">Reference proteome</keyword>